<dbReference type="AlphaFoldDB" id="A0AAN3MAC6"/>
<organism evidence="1 2">
    <name type="scientific">Escherichia coli MS 85-1</name>
    <dbReference type="NCBI Taxonomy" id="679202"/>
    <lineage>
        <taxon>Bacteria</taxon>
        <taxon>Pseudomonadati</taxon>
        <taxon>Pseudomonadota</taxon>
        <taxon>Gammaproteobacteria</taxon>
        <taxon>Enterobacterales</taxon>
        <taxon>Enterobacteriaceae</taxon>
        <taxon>Escherichia</taxon>
    </lineage>
</organism>
<dbReference type="EMBL" id="ADWQ01000008">
    <property type="protein sequence ID" value="EFU35672.1"/>
    <property type="molecule type" value="Genomic_DNA"/>
</dbReference>
<accession>A0AAN3MAC6</accession>
<proteinExistence type="predicted"/>
<evidence type="ECO:0000313" key="1">
    <source>
        <dbReference type="EMBL" id="EFU35672.1"/>
    </source>
</evidence>
<reference evidence="1 2" key="1">
    <citation type="submission" date="2010-09" db="EMBL/GenBank/DDBJ databases">
        <authorList>
            <person name="Weinstock G."/>
            <person name="Sodergren E."/>
            <person name="Clifton S."/>
            <person name="Fulton L."/>
            <person name="Fulton B."/>
            <person name="Courtney L."/>
            <person name="Fronick C."/>
            <person name="Harrison M."/>
            <person name="Strong C."/>
            <person name="Farmer C."/>
            <person name="Delahaunty K."/>
            <person name="Markovic C."/>
            <person name="Hall O."/>
            <person name="Minx P."/>
            <person name="Tomlinson C."/>
            <person name="Mitreva M."/>
            <person name="Hou S."/>
            <person name="Chen J."/>
            <person name="Wollam A."/>
            <person name="Pepin K.H."/>
            <person name="Johnson M."/>
            <person name="Bhonagiri V."/>
            <person name="Zhang X."/>
            <person name="Suruliraj S."/>
            <person name="Warren W."/>
            <person name="Chinwalla A."/>
            <person name="Mardis E.R."/>
            <person name="Wilson R.K."/>
        </authorList>
    </citation>
    <scope>NUCLEOTIDE SEQUENCE [LARGE SCALE GENOMIC DNA]</scope>
    <source>
        <strain evidence="1 2">MS 85-1</strain>
    </source>
</reference>
<name>A0AAN3MAC6_ECOLX</name>
<dbReference type="Proteomes" id="UP000005056">
    <property type="component" value="Unassembled WGS sequence"/>
</dbReference>
<evidence type="ECO:0000313" key="2">
    <source>
        <dbReference type="Proteomes" id="UP000005056"/>
    </source>
</evidence>
<gene>
    <name evidence="1" type="ORF">HMPREF9350_02325</name>
</gene>
<sequence length="40" mass="4399">MAFHCHGANHGKKVTACCNFYRGKAVFTPRKLVESCAITT</sequence>
<protein>
    <submittedName>
        <fullName evidence="1">Uncharacterized protein</fullName>
    </submittedName>
</protein>
<comment type="caution">
    <text evidence="1">The sequence shown here is derived from an EMBL/GenBank/DDBJ whole genome shotgun (WGS) entry which is preliminary data.</text>
</comment>